<organism evidence="3 4">
    <name type="scientific">Paenibacillus lutrae</name>
    <dbReference type="NCBI Taxonomy" id="2078573"/>
    <lineage>
        <taxon>Bacteria</taxon>
        <taxon>Bacillati</taxon>
        <taxon>Bacillota</taxon>
        <taxon>Bacilli</taxon>
        <taxon>Bacillales</taxon>
        <taxon>Paenibacillaceae</taxon>
        <taxon>Paenibacillus</taxon>
    </lineage>
</organism>
<feature type="transmembrane region" description="Helical" evidence="1">
    <location>
        <begin position="100"/>
        <end position="123"/>
    </location>
</feature>
<evidence type="ECO:0000313" key="3">
    <source>
        <dbReference type="EMBL" id="MVP00100.1"/>
    </source>
</evidence>
<comment type="caution">
    <text evidence="3">The sequence shown here is derived from an EMBL/GenBank/DDBJ whole genome shotgun (WGS) entry which is preliminary data.</text>
</comment>
<protein>
    <submittedName>
        <fullName evidence="3">Stage V sporulation protein AA</fullName>
    </submittedName>
</protein>
<dbReference type="RefSeq" id="WP_157335558.1">
    <property type="nucleotide sequence ID" value="NZ_RHLK01000005.1"/>
</dbReference>
<evidence type="ECO:0000256" key="1">
    <source>
        <dbReference type="SAM" id="Phobius"/>
    </source>
</evidence>
<keyword evidence="1" id="KW-1133">Transmembrane helix</keyword>
<evidence type="ECO:0000259" key="2">
    <source>
        <dbReference type="Pfam" id="PF12164"/>
    </source>
</evidence>
<dbReference type="InterPro" id="IPR021997">
    <property type="entry name" value="SporV_AA"/>
</dbReference>
<gene>
    <name evidence="3" type="ORF">EDM21_11320</name>
</gene>
<keyword evidence="4" id="KW-1185">Reference proteome</keyword>
<feature type="transmembrane region" description="Helical" evidence="1">
    <location>
        <begin position="147"/>
        <end position="169"/>
    </location>
</feature>
<name>A0A7X3JZJ5_9BACL</name>
<keyword evidence="1" id="KW-0812">Transmembrane</keyword>
<keyword evidence="1" id="KW-0472">Membrane</keyword>
<dbReference type="OrthoDB" id="9782754at2"/>
<dbReference type="Proteomes" id="UP000490800">
    <property type="component" value="Unassembled WGS sequence"/>
</dbReference>
<evidence type="ECO:0000313" key="4">
    <source>
        <dbReference type="Proteomes" id="UP000490800"/>
    </source>
</evidence>
<feature type="domain" description="Stage V sporulation protein AA" evidence="2">
    <location>
        <begin position="9"/>
        <end position="92"/>
    </location>
</feature>
<dbReference type="Gene3D" id="2.60.480.10">
    <property type="entry name" value="eubacterium ventriosum atcc domain"/>
    <property type="match status" value="1"/>
</dbReference>
<dbReference type="AlphaFoldDB" id="A0A7X3JZJ5"/>
<dbReference type="EMBL" id="RHLK01000005">
    <property type="protein sequence ID" value="MVP00100.1"/>
    <property type="molecule type" value="Genomic_DNA"/>
</dbReference>
<dbReference type="InterPro" id="IPR038548">
    <property type="entry name" value="SporV_AA_N_sf"/>
</dbReference>
<reference evidence="3 4" key="1">
    <citation type="journal article" date="2019" name="Microorganisms">
        <title>Paenibacillus lutrae sp. nov., A Chitinolytic Species Isolated from A River Otter in Castril Natural Park, Granada, Spain.</title>
        <authorList>
            <person name="Rodriguez M."/>
            <person name="Reina J.C."/>
            <person name="Bejar V."/>
            <person name="Llamas I."/>
        </authorList>
    </citation>
    <scope>NUCLEOTIDE SEQUENCE [LARGE SCALE GENOMIC DNA]</scope>
    <source>
        <strain evidence="3 4">N10</strain>
    </source>
</reference>
<dbReference type="Pfam" id="PF12164">
    <property type="entry name" value="SporV_AA"/>
    <property type="match status" value="1"/>
</dbReference>
<accession>A0A7X3JZJ5</accession>
<proteinExistence type="predicted"/>
<sequence length="211" mass="24165">MNQTTAACLYIRLRRRVSVSPNETVKLDKIAQLIAEPAYEAALKDLTVVRLQTKDGNRVLVDMLSIVAKIKSLYPHLQIEHFGEPHTLLEVQTAARKPNLLFLAAVWILLFIGSGLTIMNFHADVSMVEVHRRVYELLTGNRSEHPFLLQLTYSIGLGIGMSVFFNHFFKKKFNEEPSPLEVEMFTYQENIDRYTIAEEYLTLADEKKPTP</sequence>